<dbReference type="WBParaSite" id="ACAC_0000259401-mRNA-1">
    <property type="protein sequence ID" value="ACAC_0000259401-mRNA-1"/>
    <property type="gene ID" value="ACAC_0000259401"/>
</dbReference>
<evidence type="ECO:0000313" key="4">
    <source>
        <dbReference type="WBParaSite" id="ACAC_0000259401-mRNA-1"/>
    </source>
</evidence>
<evidence type="ECO:0000313" key="3">
    <source>
        <dbReference type="Proteomes" id="UP000035642"/>
    </source>
</evidence>
<dbReference type="Proteomes" id="UP000035642">
    <property type="component" value="Unassembled WGS sequence"/>
</dbReference>
<name>A0A0K0CY89_ANGCA</name>
<protein>
    <submittedName>
        <fullName evidence="4">Uncharacterized protein</fullName>
    </submittedName>
</protein>
<sequence>MHSETSTEPEELCVHCSPTESADKSVLMDSFEMCSWCLTTGFGRLTSTTESAGPAEPEVESSTGAARAATDVSVAAKREPPGTAIRVRPPCCTTRIPCPAPTTVLIGTVRKLPASPGDPLYIIIVLNWAFGTRQTDKTESYYILCSVIFAALIIFLVYNSWQATITVSYLEYLRMRQQAILSVRLRSKSTEAMKSRRIHQNTQRKLKYDLEVAEI</sequence>
<feature type="region of interest" description="Disordered" evidence="1">
    <location>
        <begin position="47"/>
        <end position="73"/>
    </location>
</feature>
<keyword evidence="2" id="KW-1133">Transmembrane helix</keyword>
<feature type="transmembrane region" description="Helical" evidence="2">
    <location>
        <begin position="141"/>
        <end position="161"/>
    </location>
</feature>
<keyword evidence="3" id="KW-1185">Reference proteome</keyword>
<accession>A0A0K0CY89</accession>
<reference evidence="3" key="1">
    <citation type="submission" date="2012-09" db="EMBL/GenBank/DDBJ databases">
        <authorList>
            <person name="Martin A.A."/>
        </authorList>
    </citation>
    <scope>NUCLEOTIDE SEQUENCE</scope>
</reference>
<dbReference type="AlphaFoldDB" id="A0A0K0CY89"/>
<evidence type="ECO:0000256" key="1">
    <source>
        <dbReference type="SAM" id="MobiDB-lite"/>
    </source>
</evidence>
<evidence type="ECO:0000256" key="2">
    <source>
        <dbReference type="SAM" id="Phobius"/>
    </source>
</evidence>
<keyword evidence="2" id="KW-0812">Transmembrane</keyword>
<organism evidence="3 4">
    <name type="scientific">Angiostrongylus cantonensis</name>
    <name type="common">Rat lungworm</name>
    <dbReference type="NCBI Taxonomy" id="6313"/>
    <lineage>
        <taxon>Eukaryota</taxon>
        <taxon>Metazoa</taxon>
        <taxon>Ecdysozoa</taxon>
        <taxon>Nematoda</taxon>
        <taxon>Chromadorea</taxon>
        <taxon>Rhabditida</taxon>
        <taxon>Rhabditina</taxon>
        <taxon>Rhabditomorpha</taxon>
        <taxon>Strongyloidea</taxon>
        <taxon>Metastrongylidae</taxon>
        <taxon>Angiostrongylus</taxon>
    </lineage>
</organism>
<reference evidence="4" key="2">
    <citation type="submission" date="2017-02" db="UniProtKB">
        <authorList>
            <consortium name="WormBaseParasite"/>
        </authorList>
    </citation>
    <scope>IDENTIFICATION</scope>
</reference>
<proteinExistence type="predicted"/>
<keyword evidence="2" id="KW-0472">Membrane</keyword>